<accession>D3BVG4</accession>
<dbReference type="GeneID" id="31367023"/>
<dbReference type="RefSeq" id="XP_020426721.1">
    <property type="nucleotide sequence ID" value="XM_020582305.1"/>
</dbReference>
<gene>
    <name evidence="10" type="ORF">PPL_11555</name>
</gene>
<evidence type="ECO:0000256" key="6">
    <source>
        <dbReference type="ARBA" id="ARBA00022490"/>
    </source>
</evidence>
<dbReference type="UniPathway" id="UPA00988"/>
<dbReference type="Pfam" id="PF10483">
    <property type="entry name" value="Elong_Iki1"/>
    <property type="match status" value="1"/>
</dbReference>
<evidence type="ECO:0000313" key="11">
    <source>
        <dbReference type="Proteomes" id="UP000001396"/>
    </source>
</evidence>
<feature type="region of interest" description="Disordered" evidence="9">
    <location>
        <begin position="336"/>
        <end position="370"/>
    </location>
</feature>
<evidence type="ECO:0000256" key="3">
    <source>
        <dbReference type="ARBA" id="ARBA00005043"/>
    </source>
</evidence>
<evidence type="ECO:0000256" key="2">
    <source>
        <dbReference type="ARBA" id="ARBA00004496"/>
    </source>
</evidence>
<evidence type="ECO:0000313" key="10">
    <source>
        <dbReference type="EMBL" id="EFA74587.1"/>
    </source>
</evidence>
<dbReference type="PANTHER" id="PTHR15641:SF1">
    <property type="entry name" value="ELONGATOR COMPLEX PROTEIN 5"/>
    <property type="match status" value="1"/>
</dbReference>
<dbReference type="Proteomes" id="UP000001396">
    <property type="component" value="Unassembled WGS sequence"/>
</dbReference>
<evidence type="ECO:0000256" key="8">
    <source>
        <dbReference type="ARBA" id="ARBA00023242"/>
    </source>
</evidence>
<dbReference type="InParanoid" id="D3BVG4"/>
<dbReference type="GO" id="GO:0005829">
    <property type="term" value="C:cytosol"/>
    <property type="evidence" value="ECO:0007669"/>
    <property type="project" value="TreeGrafter"/>
</dbReference>
<dbReference type="AlphaFoldDB" id="D3BVG4"/>
<comment type="pathway">
    <text evidence="3">tRNA modification; 5-methoxycarbonylmethyl-2-thiouridine-tRNA biosynthesis.</text>
</comment>
<name>D3BVG4_HETP5</name>
<keyword evidence="6" id="KW-0963">Cytoplasm</keyword>
<organism evidence="10 11">
    <name type="scientific">Heterostelium pallidum (strain ATCC 26659 / Pp 5 / PN500)</name>
    <name type="common">Cellular slime mold</name>
    <name type="synonym">Polysphondylium pallidum</name>
    <dbReference type="NCBI Taxonomy" id="670386"/>
    <lineage>
        <taxon>Eukaryota</taxon>
        <taxon>Amoebozoa</taxon>
        <taxon>Evosea</taxon>
        <taxon>Eumycetozoa</taxon>
        <taxon>Dictyostelia</taxon>
        <taxon>Acytosteliales</taxon>
        <taxon>Acytosteliaceae</taxon>
        <taxon>Heterostelium</taxon>
    </lineage>
</organism>
<dbReference type="GO" id="GO:0000049">
    <property type="term" value="F:tRNA binding"/>
    <property type="evidence" value="ECO:0007669"/>
    <property type="project" value="TreeGrafter"/>
</dbReference>
<comment type="similarity">
    <text evidence="4">Belongs to the ELP5 family.</text>
</comment>
<dbReference type="GO" id="GO:0002098">
    <property type="term" value="P:tRNA wobble uridine modification"/>
    <property type="evidence" value="ECO:0007669"/>
    <property type="project" value="InterPro"/>
</dbReference>
<dbReference type="GO" id="GO:0033588">
    <property type="term" value="C:elongator holoenzyme complex"/>
    <property type="evidence" value="ECO:0007669"/>
    <property type="project" value="InterPro"/>
</dbReference>
<feature type="region of interest" description="Disordered" evidence="9">
    <location>
        <begin position="181"/>
        <end position="200"/>
    </location>
</feature>
<dbReference type="PANTHER" id="PTHR15641">
    <property type="entry name" value="ELONGATOR COMPLEX PROTEIN 5"/>
    <property type="match status" value="1"/>
</dbReference>
<dbReference type="GO" id="GO:0005634">
    <property type="term" value="C:nucleus"/>
    <property type="evidence" value="ECO:0007669"/>
    <property type="project" value="UniProtKB-SubCell"/>
</dbReference>
<evidence type="ECO:0000256" key="1">
    <source>
        <dbReference type="ARBA" id="ARBA00004123"/>
    </source>
</evidence>
<comment type="subcellular location">
    <subcellularLocation>
        <location evidence="2">Cytoplasm</location>
    </subcellularLocation>
    <subcellularLocation>
        <location evidence="1">Nucleus</location>
    </subcellularLocation>
</comment>
<keyword evidence="7" id="KW-0819">tRNA processing</keyword>
<evidence type="ECO:0000256" key="7">
    <source>
        <dbReference type="ARBA" id="ARBA00022694"/>
    </source>
</evidence>
<dbReference type="EMBL" id="ADBJ01000062">
    <property type="protein sequence ID" value="EFA74587.1"/>
    <property type="molecule type" value="Genomic_DNA"/>
</dbReference>
<dbReference type="InterPro" id="IPR019519">
    <property type="entry name" value="Elp5"/>
</dbReference>
<evidence type="ECO:0000256" key="5">
    <source>
        <dbReference type="ARBA" id="ARBA00020264"/>
    </source>
</evidence>
<comment type="caution">
    <text evidence="10">The sequence shown here is derived from an EMBL/GenBank/DDBJ whole genome shotgun (WGS) entry which is preliminary data.</text>
</comment>
<protein>
    <recommendedName>
        <fullName evidence="5">Elongator complex protein 5</fullName>
    </recommendedName>
</protein>
<dbReference type="OMA" id="FIVIDYY"/>
<keyword evidence="8" id="KW-0539">Nucleus</keyword>
<sequence>MFSKILQTTDTLNGLLLLEDSLDSSSQHLLNHLYDYWLRPINSNQSTATSSGLQVPNLKKNVWFINQSQPLSEYIKLSKKYNNINFIVIDCYSDPFGWNISNNNSNSNEGPIVFNCSKQDSQSIIETVKSVFNSNSVSSKLKESPVLVINTISSLVLKNGLSDTCNLIRSLINFSNVNNNNSNSSGSNNSSSNKQSTLSSTMNRIQTGIQGGVQQRATKSERSFTCLLGILHNDLHYSDTSVTKQLEYISSTSIQVTPLPAKILLSESLTNRYEATITVITKKRSGRVVRNNDGRLGFDSSELFEKKEEVKEVDPTKNLSFNLKLSEDEKNARDNVVLPYRHQGENQLIIEDPEEDDDYDDEDPDDDLDI</sequence>
<dbReference type="STRING" id="670386.D3BVG4"/>
<reference evidence="10 11" key="1">
    <citation type="journal article" date="2011" name="Genome Res.">
        <title>Phylogeny-wide analysis of social amoeba genomes highlights ancient origins for complex intercellular communication.</title>
        <authorList>
            <person name="Heidel A.J."/>
            <person name="Lawal H.M."/>
            <person name="Felder M."/>
            <person name="Schilde C."/>
            <person name="Helps N.R."/>
            <person name="Tunggal B."/>
            <person name="Rivero F."/>
            <person name="John U."/>
            <person name="Schleicher M."/>
            <person name="Eichinger L."/>
            <person name="Platzer M."/>
            <person name="Noegel A.A."/>
            <person name="Schaap P."/>
            <person name="Gloeckner G."/>
        </authorList>
    </citation>
    <scope>NUCLEOTIDE SEQUENCE [LARGE SCALE GENOMIC DNA]</scope>
    <source>
        <strain evidence="11">ATCC 26659 / Pp 5 / PN500</strain>
    </source>
</reference>
<evidence type="ECO:0000256" key="9">
    <source>
        <dbReference type="SAM" id="MobiDB-lite"/>
    </source>
</evidence>
<keyword evidence="11" id="KW-1185">Reference proteome</keyword>
<evidence type="ECO:0000256" key="4">
    <source>
        <dbReference type="ARBA" id="ARBA00009567"/>
    </source>
</evidence>
<proteinExistence type="inferred from homology"/>
<feature type="compositionally biased region" description="Acidic residues" evidence="9">
    <location>
        <begin position="351"/>
        <end position="370"/>
    </location>
</feature>